<reference evidence="1 2" key="1">
    <citation type="submission" date="2021-07" db="EMBL/GenBank/DDBJ databases">
        <title>Clostridium weizhouense sp. nov., an anaerobic bacterium isolated from activated sludge of Petroleum wastewater.</title>
        <authorList>
            <person name="Li Q."/>
        </authorList>
    </citation>
    <scope>NUCLEOTIDE SEQUENCE [LARGE SCALE GENOMIC DNA]</scope>
    <source>
        <strain evidence="1 2">YB-6</strain>
    </source>
</reference>
<keyword evidence="2" id="KW-1185">Reference proteome</keyword>
<gene>
    <name evidence="1" type="ORF">KYD98_15010</name>
</gene>
<evidence type="ECO:0000313" key="2">
    <source>
        <dbReference type="Proteomes" id="UP001519921"/>
    </source>
</evidence>
<accession>A0ABS7ARV2</accession>
<proteinExistence type="predicted"/>
<sequence length="116" mass="13237">MDYKSLVKEQSEDIVRLSGLLKSYVDSYRLLIGGAAELYNINIAKKGDVKKALDRIDNLGDLIDKVISSLEKCGNGYMKYCKIKDDYLTVKSEKDKIFTEIDNELGFQQSKRDDDE</sequence>
<comment type="caution">
    <text evidence="1">The sequence shown here is derived from an EMBL/GenBank/DDBJ whole genome shotgun (WGS) entry which is preliminary data.</text>
</comment>
<protein>
    <submittedName>
        <fullName evidence="1">Uncharacterized protein</fullName>
    </submittedName>
</protein>
<dbReference type="Proteomes" id="UP001519921">
    <property type="component" value="Unassembled WGS sequence"/>
</dbReference>
<evidence type="ECO:0000313" key="1">
    <source>
        <dbReference type="EMBL" id="MBW6411399.1"/>
    </source>
</evidence>
<name>A0ABS7ARV2_9CLOT</name>
<dbReference type="EMBL" id="JAHXPT010000013">
    <property type="protein sequence ID" value="MBW6411399.1"/>
    <property type="molecule type" value="Genomic_DNA"/>
</dbReference>
<dbReference type="RefSeq" id="WP_219780865.1">
    <property type="nucleotide sequence ID" value="NZ_JAHXPT010000013.1"/>
</dbReference>
<organism evidence="1 2">
    <name type="scientific">Clostridium weizhouense</name>
    <dbReference type="NCBI Taxonomy" id="2859781"/>
    <lineage>
        <taxon>Bacteria</taxon>
        <taxon>Bacillati</taxon>
        <taxon>Bacillota</taxon>
        <taxon>Clostridia</taxon>
        <taxon>Eubacteriales</taxon>
        <taxon>Clostridiaceae</taxon>
        <taxon>Clostridium</taxon>
    </lineage>
</organism>